<sequence>MIAEKYSEIKILINPLKAISILLILLAFASPAYAGTPVVDTQISFTPSLYPGESSTLKVIVSEVSGSDWVKDATVSVQISPSSGVVITPSSQSVSRIDKKSSHTFTFPIEIVESASSGNRNIIVTVKYYEMDLLNINTLGPYYLQDNQYFNINNPYGKISVNTNPQNADIFLDGQYKGTSPMTISNVIQGKHTLLLKKEGYNDVSTSVTVIPDSQSAISKILSLKTGSVSVSTTPSGAKVYIDDKYIGASPLTSTGLLPGSHAISISMNGYRDVSDTFIINADSSSSYKKLLVKQNGNIDIDSTPSGAKVYLSGSYKGVTPLYLESISPDTYNINVVKDGYKDLQRTVTVKDGSTVSVSASLEKMSIAEKVVKQVSEESSSISTKNTISTKEIEFKAQLLEAGFIVFLLIISFILLRKIFKNRVRETPNIGNQNIINNIHYGDNIETNITDSVVQRTNIGSKRETCPYCNDAASMGDVCSACGRHIENTNSKP</sequence>
<keyword evidence="1" id="KW-0812">Transmembrane</keyword>
<dbReference type="InterPro" id="IPR013229">
    <property type="entry name" value="PEGA"/>
</dbReference>
<evidence type="ECO:0000259" key="2">
    <source>
        <dbReference type="Pfam" id="PF08308"/>
    </source>
</evidence>
<dbReference type="OrthoDB" id="95942at2157"/>
<dbReference type="RefSeq" id="WP_091709741.1">
    <property type="nucleotide sequence ID" value="NZ_FNCA01000004.1"/>
</dbReference>
<reference evidence="3 4" key="1">
    <citation type="submission" date="2016-10" db="EMBL/GenBank/DDBJ databases">
        <authorList>
            <person name="Varghese N."/>
            <person name="Submissions S."/>
        </authorList>
    </citation>
    <scope>NUCLEOTIDE SEQUENCE [LARGE SCALE GENOMIC DNA]</scope>
    <source>
        <strain evidence="3 4">PL 12/M</strain>
    </source>
</reference>
<keyword evidence="1" id="KW-1133">Transmembrane helix</keyword>
<gene>
    <name evidence="3" type="ORF">SAMN04488589_1376</name>
</gene>
<dbReference type="Gene3D" id="2.60.40.1120">
    <property type="entry name" value="Carboxypeptidase-like, regulatory domain"/>
    <property type="match status" value="1"/>
</dbReference>
<dbReference type="AlphaFoldDB" id="A0A7Z7AWD1"/>
<feature type="domain" description="PEGA" evidence="2">
    <location>
        <begin position="297"/>
        <end position="364"/>
    </location>
</feature>
<dbReference type="Pfam" id="PF08308">
    <property type="entry name" value="PEGA"/>
    <property type="match status" value="3"/>
</dbReference>
<comment type="caution">
    <text evidence="3">The sequence shown here is derived from an EMBL/GenBank/DDBJ whole genome shotgun (WGS) entry which is preliminary data.</text>
</comment>
<keyword evidence="4" id="KW-1185">Reference proteome</keyword>
<accession>A0A7Z7AWD1</accession>
<evidence type="ECO:0000313" key="3">
    <source>
        <dbReference type="EMBL" id="SDF80476.1"/>
    </source>
</evidence>
<keyword evidence="1" id="KW-0472">Membrane</keyword>
<dbReference type="PANTHER" id="PTHR36194">
    <property type="entry name" value="S-LAYER-LIKE PROTEIN"/>
    <property type="match status" value="1"/>
</dbReference>
<name>A0A7Z7AWD1_9EURY</name>
<dbReference type="EMBL" id="FNCA01000004">
    <property type="protein sequence ID" value="SDF80476.1"/>
    <property type="molecule type" value="Genomic_DNA"/>
</dbReference>
<dbReference type="PANTHER" id="PTHR36194:SF1">
    <property type="entry name" value="S-LAYER-LIKE PROTEIN"/>
    <property type="match status" value="1"/>
</dbReference>
<evidence type="ECO:0000256" key="1">
    <source>
        <dbReference type="SAM" id="Phobius"/>
    </source>
</evidence>
<protein>
    <submittedName>
        <fullName evidence="3">PEGA domain-containing protein</fullName>
    </submittedName>
</protein>
<feature type="domain" description="PEGA" evidence="2">
    <location>
        <begin position="227"/>
        <end position="293"/>
    </location>
</feature>
<dbReference type="Proteomes" id="UP000199259">
    <property type="component" value="Unassembled WGS sequence"/>
</dbReference>
<feature type="transmembrane region" description="Helical" evidence="1">
    <location>
        <begin position="399"/>
        <end position="416"/>
    </location>
</feature>
<feature type="domain" description="PEGA" evidence="2">
    <location>
        <begin position="157"/>
        <end position="218"/>
    </location>
</feature>
<organism evidence="3 4">
    <name type="scientific">Methanolobus vulcani</name>
    <dbReference type="NCBI Taxonomy" id="38026"/>
    <lineage>
        <taxon>Archaea</taxon>
        <taxon>Methanobacteriati</taxon>
        <taxon>Methanobacteriota</taxon>
        <taxon>Stenosarchaea group</taxon>
        <taxon>Methanomicrobia</taxon>
        <taxon>Methanosarcinales</taxon>
        <taxon>Methanosarcinaceae</taxon>
        <taxon>Methanolobus</taxon>
    </lineage>
</organism>
<evidence type="ECO:0000313" key="4">
    <source>
        <dbReference type="Proteomes" id="UP000199259"/>
    </source>
</evidence>
<proteinExistence type="predicted"/>